<evidence type="ECO:0000259" key="2">
    <source>
        <dbReference type="Pfam" id="PF06863"/>
    </source>
</evidence>
<keyword evidence="4" id="KW-1185">Reference proteome</keyword>
<dbReference type="EMBL" id="JABBFX010000003">
    <property type="protein sequence ID" value="NML47639.1"/>
    <property type="molecule type" value="Genomic_DNA"/>
</dbReference>
<dbReference type="PANTHER" id="PTHR36509:SF2">
    <property type="entry name" value="BLL3101 PROTEIN"/>
    <property type="match status" value="1"/>
</dbReference>
<comment type="caution">
    <text evidence="3">The sequence shown here is derived from an EMBL/GenBank/DDBJ whole genome shotgun (WGS) entry which is preliminary data.</text>
</comment>
<dbReference type="Pfam" id="PF06742">
    <property type="entry name" value="DUF1214"/>
    <property type="match status" value="1"/>
</dbReference>
<evidence type="ECO:0000259" key="1">
    <source>
        <dbReference type="Pfam" id="PF06742"/>
    </source>
</evidence>
<dbReference type="PANTHER" id="PTHR36509">
    <property type="entry name" value="BLL3101 PROTEIN"/>
    <property type="match status" value="1"/>
</dbReference>
<dbReference type="InterPro" id="IPR037050">
    <property type="entry name" value="DUF1254_sf"/>
</dbReference>
<dbReference type="Pfam" id="PF06863">
    <property type="entry name" value="DUF1254"/>
    <property type="match status" value="1"/>
</dbReference>
<dbReference type="Gene3D" id="2.60.40.1610">
    <property type="entry name" value="Domain of unknown function DUF1254"/>
    <property type="match status" value="1"/>
</dbReference>
<evidence type="ECO:0000313" key="3">
    <source>
        <dbReference type="EMBL" id="NML47639.1"/>
    </source>
</evidence>
<protein>
    <submittedName>
        <fullName evidence="3">DUF1254 domain-containing protein</fullName>
    </submittedName>
</protein>
<dbReference type="SUPFAM" id="SSF160935">
    <property type="entry name" value="VPA0735-like"/>
    <property type="match status" value="1"/>
</dbReference>
<feature type="domain" description="DUF1254" evidence="2">
    <location>
        <begin position="50"/>
        <end position="178"/>
    </location>
</feature>
<feature type="domain" description="DUF1214" evidence="1">
    <location>
        <begin position="294"/>
        <end position="401"/>
    </location>
</feature>
<gene>
    <name evidence="3" type="ORF">HHL11_28070</name>
</gene>
<dbReference type="InterPro" id="IPR010679">
    <property type="entry name" value="DUF1254"/>
</dbReference>
<dbReference type="Gene3D" id="2.60.120.600">
    <property type="entry name" value="Domain of unknown function DUF1214, C-terminal domain"/>
    <property type="match status" value="1"/>
</dbReference>
<sequence length="417" mass="45551">MEAQPSSVQARWALQAAVPAVVAGYPLLEALQTCRRQAMSAQPGHGRAPFNHIAHSTRTWTDRDRDFNTPTVDLLYSNAWIDLRAGPVLLDIPPRSRFFVVELLDAWTHNFLNLGTRNVPAEGARYALLAPGMDDAAAPAGTLPVRCPTALVWLLGRVIVDGEADLPAARKVQENFRLAGAAGHAPFASLAQWQDTGDTALDFYANLSRALADFPPLAGQGAPFELVDFSRMRGSALEGLRLAHREGLALIEGHTHAASKAPWRFSTRLGRFGRDYMLRAATAMKGIGALAADEAIYAPADYDQQGELLDGSRSYRIRFDDGGDLPADAFWSITLYGEDRFLAPSPNGRHALGSRSGMVKEADGSLVLHVAHVKPADAPESNWLPAPEGVFYLILRMYHPQRRLLEGKYAFPPVERV</sequence>
<dbReference type="Proteomes" id="UP000541185">
    <property type="component" value="Unassembled WGS sequence"/>
</dbReference>
<organism evidence="3 4">
    <name type="scientific">Ramlibacter agri</name>
    <dbReference type="NCBI Taxonomy" id="2728837"/>
    <lineage>
        <taxon>Bacteria</taxon>
        <taxon>Pseudomonadati</taxon>
        <taxon>Pseudomonadota</taxon>
        <taxon>Betaproteobacteria</taxon>
        <taxon>Burkholderiales</taxon>
        <taxon>Comamonadaceae</taxon>
        <taxon>Ramlibacter</taxon>
    </lineage>
</organism>
<proteinExistence type="predicted"/>
<reference evidence="3 4" key="1">
    <citation type="submission" date="2020-04" db="EMBL/GenBank/DDBJ databases">
        <title>Ramlibacter sp. G-1-2-2 isolated from soil.</title>
        <authorList>
            <person name="Dahal R.H."/>
        </authorList>
    </citation>
    <scope>NUCLEOTIDE SEQUENCE [LARGE SCALE GENOMIC DNA]</scope>
    <source>
        <strain evidence="3 4">G-1-2-2</strain>
    </source>
</reference>
<evidence type="ECO:0000313" key="4">
    <source>
        <dbReference type="Proteomes" id="UP000541185"/>
    </source>
</evidence>
<dbReference type="AlphaFoldDB" id="A0A848HDT6"/>
<dbReference type="RefSeq" id="WP_169421905.1">
    <property type="nucleotide sequence ID" value="NZ_JABBFX010000003.1"/>
</dbReference>
<name>A0A848HDT6_9BURK</name>
<dbReference type="InterPro" id="IPR037049">
    <property type="entry name" value="DUF1214_C_sf"/>
</dbReference>
<dbReference type="InterPro" id="IPR010621">
    <property type="entry name" value="DUF1214"/>
</dbReference>
<accession>A0A848HDT6</accession>